<organism evidence="2 3">
    <name type="scientific">Neonectria ditissima</name>
    <dbReference type="NCBI Taxonomy" id="78410"/>
    <lineage>
        <taxon>Eukaryota</taxon>
        <taxon>Fungi</taxon>
        <taxon>Dikarya</taxon>
        <taxon>Ascomycota</taxon>
        <taxon>Pezizomycotina</taxon>
        <taxon>Sordariomycetes</taxon>
        <taxon>Hypocreomycetidae</taxon>
        <taxon>Hypocreales</taxon>
        <taxon>Nectriaceae</taxon>
        <taxon>Neonectria</taxon>
    </lineage>
</organism>
<evidence type="ECO:0000313" key="3">
    <source>
        <dbReference type="Proteomes" id="UP000050424"/>
    </source>
</evidence>
<protein>
    <submittedName>
        <fullName evidence="2">Uncharacterized protein</fullName>
    </submittedName>
</protein>
<comment type="caution">
    <text evidence="2">The sequence shown here is derived from an EMBL/GenBank/DDBJ whole genome shotgun (WGS) entry which is preliminary data.</text>
</comment>
<dbReference type="Proteomes" id="UP000050424">
    <property type="component" value="Unassembled WGS sequence"/>
</dbReference>
<dbReference type="EMBL" id="LKCW01000003">
    <property type="protein sequence ID" value="KPM46086.1"/>
    <property type="molecule type" value="Genomic_DNA"/>
</dbReference>
<proteinExistence type="predicted"/>
<name>A0A0P7BLC8_9HYPO</name>
<evidence type="ECO:0000313" key="2">
    <source>
        <dbReference type="EMBL" id="KPM46086.1"/>
    </source>
</evidence>
<keyword evidence="3" id="KW-1185">Reference proteome</keyword>
<gene>
    <name evidence="2" type="ORF">AK830_g548</name>
</gene>
<feature type="region of interest" description="Disordered" evidence="1">
    <location>
        <begin position="40"/>
        <end position="120"/>
    </location>
</feature>
<reference evidence="2 3" key="1">
    <citation type="submission" date="2015-09" db="EMBL/GenBank/DDBJ databases">
        <title>Draft genome of a European isolate of the apple canker pathogen Neonectria ditissima.</title>
        <authorList>
            <person name="Gomez-Cortecero A."/>
            <person name="Harrison R.J."/>
            <person name="Armitage A.D."/>
        </authorList>
    </citation>
    <scope>NUCLEOTIDE SEQUENCE [LARGE SCALE GENOMIC DNA]</scope>
    <source>
        <strain evidence="2 3">R09/05</strain>
    </source>
</reference>
<feature type="compositionally biased region" description="Basic and acidic residues" evidence="1">
    <location>
        <begin position="58"/>
        <end position="72"/>
    </location>
</feature>
<sequence>MKGRRGAEGHRSGWIIWGWILSRNGIHELQPKSGDILRCDGSAGADLSEDLASSNPRGQEEAKRPRGGQEAKRRPRGQEFAQAFEPQRSQGLAVNGDHAPAGEGGVRFGDKAKAAGLDAA</sequence>
<dbReference type="AlphaFoldDB" id="A0A0P7BLC8"/>
<evidence type="ECO:0000256" key="1">
    <source>
        <dbReference type="SAM" id="MobiDB-lite"/>
    </source>
</evidence>
<accession>A0A0P7BLC8</accession>